<accession>A0AAE3XJ82</accession>
<feature type="transmembrane region" description="Helical" evidence="6">
    <location>
        <begin position="21"/>
        <end position="41"/>
    </location>
</feature>
<dbReference type="InterPro" id="IPR003838">
    <property type="entry name" value="ABC3_permease_C"/>
</dbReference>
<dbReference type="Pfam" id="PF02687">
    <property type="entry name" value="FtsX"/>
    <property type="match status" value="2"/>
</dbReference>
<dbReference type="RefSeq" id="WP_309937344.1">
    <property type="nucleotide sequence ID" value="NZ_AP025305.1"/>
</dbReference>
<dbReference type="PANTHER" id="PTHR30572:SF18">
    <property type="entry name" value="ABC-TYPE MACROLIDE FAMILY EXPORT SYSTEM PERMEASE COMPONENT 2"/>
    <property type="match status" value="1"/>
</dbReference>
<evidence type="ECO:0000313" key="9">
    <source>
        <dbReference type="EMBL" id="MDR6237872.1"/>
    </source>
</evidence>
<dbReference type="Pfam" id="PF12704">
    <property type="entry name" value="MacB_PCD"/>
    <property type="match status" value="1"/>
</dbReference>
<feature type="domain" description="ABC3 transporter permease C-terminal" evidence="7">
    <location>
        <begin position="277"/>
        <end position="392"/>
    </location>
</feature>
<evidence type="ECO:0000259" key="7">
    <source>
        <dbReference type="Pfam" id="PF02687"/>
    </source>
</evidence>
<evidence type="ECO:0000256" key="1">
    <source>
        <dbReference type="ARBA" id="ARBA00004651"/>
    </source>
</evidence>
<comment type="caution">
    <text evidence="9">The sequence shown here is derived from an EMBL/GenBank/DDBJ whole genome shotgun (WGS) entry which is preliminary data.</text>
</comment>
<feature type="transmembrane region" description="Helical" evidence="6">
    <location>
        <begin position="272"/>
        <end position="297"/>
    </location>
</feature>
<dbReference type="GO" id="GO:0005886">
    <property type="term" value="C:plasma membrane"/>
    <property type="evidence" value="ECO:0007669"/>
    <property type="project" value="UniProtKB-SubCell"/>
</dbReference>
<feature type="transmembrane region" description="Helical" evidence="6">
    <location>
        <begin position="657"/>
        <end position="681"/>
    </location>
</feature>
<feature type="domain" description="ABC3 transporter permease C-terminal" evidence="7">
    <location>
        <begin position="662"/>
        <end position="771"/>
    </location>
</feature>
<dbReference type="Proteomes" id="UP001185092">
    <property type="component" value="Unassembled WGS sequence"/>
</dbReference>
<keyword evidence="5 6" id="KW-0472">Membrane</keyword>
<evidence type="ECO:0000256" key="3">
    <source>
        <dbReference type="ARBA" id="ARBA00022692"/>
    </source>
</evidence>
<feature type="transmembrane region" description="Helical" evidence="6">
    <location>
        <begin position="318"/>
        <end position="343"/>
    </location>
</feature>
<evidence type="ECO:0000256" key="5">
    <source>
        <dbReference type="ARBA" id="ARBA00023136"/>
    </source>
</evidence>
<dbReference type="GO" id="GO:0022857">
    <property type="term" value="F:transmembrane transporter activity"/>
    <property type="evidence" value="ECO:0007669"/>
    <property type="project" value="TreeGrafter"/>
</dbReference>
<gene>
    <name evidence="9" type="ORF">HNQ88_000848</name>
</gene>
<evidence type="ECO:0000256" key="6">
    <source>
        <dbReference type="SAM" id="Phobius"/>
    </source>
</evidence>
<dbReference type="AlphaFoldDB" id="A0AAE3XJ82"/>
<keyword evidence="3 6" id="KW-0812">Transmembrane</keyword>
<evidence type="ECO:0000313" key="10">
    <source>
        <dbReference type="Proteomes" id="UP001185092"/>
    </source>
</evidence>
<comment type="subcellular location">
    <subcellularLocation>
        <location evidence="1">Cell membrane</location>
        <topology evidence="1">Multi-pass membrane protein</topology>
    </subcellularLocation>
</comment>
<dbReference type="PANTHER" id="PTHR30572">
    <property type="entry name" value="MEMBRANE COMPONENT OF TRANSPORTER-RELATED"/>
    <property type="match status" value="1"/>
</dbReference>
<name>A0AAE3XJ82_9BACT</name>
<feature type="transmembrane region" description="Helical" evidence="6">
    <location>
        <begin position="712"/>
        <end position="732"/>
    </location>
</feature>
<dbReference type="EMBL" id="JAVDQD010000001">
    <property type="protein sequence ID" value="MDR6237872.1"/>
    <property type="molecule type" value="Genomic_DNA"/>
</dbReference>
<organism evidence="9 10">
    <name type="scientific">Aureibacter tunicatorum</name>
    <dbReference type="NCBI Taxonomy" id="866807"/>
    <lineage>
        <taxon>Bacteria</taxon>
        <taxon>Pseudomonadati</taxon>
        <taxon>Bacteroidota</taxon>
        <taxon>Cytophagia</taxon>
        <taxon>Cytophagales</taxon>
        <taxon>Persicobacteraceae</taxon>
        <taxon>Aureibacter</taxon>
    </lineage>
</organism>
<evidence type="ECO:0000259" key="8">
    <source>
        <dbReference type="Pfam" id="PF12704"/>
    </source>
</evidence>
<feature type="transmembrane region" description="Helical" evidence="6">
    <location>
        <begin position="744"/>
        <end position="763"/>
    </location>
</feature>
<dbReference type="InterPro" id="IPR050250">
    <property type="entry name" value="Macrolide_Exporter_MacB"/>
</dbReference>
<reference evidence="9" key="1">
    <citation type="submission" date="2023-07" db="EMBL/GenBank/DDBJ databases">
        <title>Genomic Encyclopedia of Type Strains, Phase IV (KMG-IV): sequencing the most valuable type-strain genomes for metagenomic binning, comparative biology and taxonomic classification.</title>
        <authorList>
            <person name="Goeker M."/>
        </authorList>
    </citation>
    <scope>NUCLEOTIDE SEQUENCE</scope>
    <source>
        <strain evidence="9">DSM 26174</strain>
    </source>
</reference>
<protein>
    <submittedName>
        <fullName evidence="9">ABC-type antimicrobial peptide transport system permease subunit</fullName>
    </submittedName>
</protein>
<evidence type="ECO:0000256" key="2">
    <source>
        <dbReference type="ARBA" id="ARBA00022475"/>
    </source>
</evidence>
<keyword evidence="10" id="KW-1185">Reference proteome</keyword>
<feature type="domain" description="MacB-like periplasmic core" evidence="8">
    <location>
        <begin position="20"/>
        <end position="230"/>
    </location>
</feature>
<proteinExistence type="predicted"/>
<keyword evidence="4 6" id="KW-1133">Transmembrane helix</keyword>
<evidence type="ECO:0000256" key="4">
    <source>
        <dbReference type="ARBA" id="ARBA00022989"/>
    </source>
</evidence>
<dbReference type="InterPro" id="IPR025857">
    <property type="entry name" value="MacB_PCD"/>
</dbReference>
<sequence length="780" mass="88310">MYRLYFKLAIRNLMKNKLNSFIMILGMAIGLSSIFFSYFFFKNEMSYDAFHHNGENIYRVLPVSQDDKNLYYSELYYPGGKVLKDEIPEVEQMLRLSTDPAPLYIDREKIIAQLMLSDPNIFEFFSFNLIQGNEKEVLKGKHSAVITESFAFSNFGSIDNSIGKSFDYGHQTFSITGVAEDPPGNTHMNFDVIIPIHFLGEYSSTHIGWMTFFSIIPEAEVSQVENKATQIFQKYSDQDKEHSIVKLQRLSDIHTSEYVLFDFHGKRNIESILTILTVSLVIFLLATLNFTVLYVAQKDENTKNIALLKLYGAKPKDISLLTFIETLVMIVISALIGLSLLYGETVLVNNWLGIQLAISDYSWFELIIGFGLLVSLGIVVSLLTLRKMISQSLISKTQSALLSKRKSSNQGRLMLGGQFFIMLVLMSTSGVVYFQHQYMLEKSLGYKTDNFLTIESEDNLPADKFASLKSKLLSMSEIESVTLTSQRLGSGLTSNGYKIGFSADLKLVNTIYVDENFIESMGIGILDGNDFAKHMEANQNKVLVNQRLTELEGWKNILETKIHRNGISYDVIGVTDNFHFASVMNAIDPVIINPNPQNDGWNYSCLNVRANTDDLFSLKRKLKDTWTESFPENNSEVLFTEDYLQAQYNDIRNLNQVNLLACAVSIILGLMGLWGITMFTIRKRYREIAIRKINGASVSDIFNLILADYMKWIGTAVVLALPLVYYIAVYWLSGFPYRIALPHGLFVVNIFSVLLLATLTIIAQSWSAANQKSIETLRGL</sequence>
<feature type="transmembrane region" description="Helical" evidence="6">
    <location>
        <begin position="363"/>
        <end position="385"/>
    </location>
</feature>
<keyword evidence="2" id="KW-1003">Cell membrane</keyword>
<feature type="transmembrane region" description="Helical" evidence="6">
    <location>
        <begin position="413"/>
        <end position="434"/>
    </location>
</feature>